<sequence>MGNWETAKKIFESMGEKRDLACCGREELGWIGLAIFGFVIKPYFESDICVGCALIDLFAKGFSDLRLAMKDAIRLFLEMVSEGFVPDRFTFSGVLSACAEPGLSLSSVTAWLGD</sequence>
<reference evidence="1 2" key="1">
    <citation type="journal article" date="2021" name="BMC Genomics">
        <title>Datura genome reveals duplications of psychoactive alkaloid biosynthetic genes and high mutation rate following tissue culture.</title>
        <authorList>
            <person name="Rajewski A."/>
            <person name="Carter-House D."/>
            <person name="Stajich J."/>
            <person name="Litt A."/>
        </authorList>
    </citation>
    <scope>NUCLEOTIDE SEQUENCE [LARGE SCALE GENOMIC DNA]</scope>
    <source>
        <strain evidence="1">AR-01</strain>
    </source>
</reference>
<evidence type="ECO:0008006" key="3">
    <source>
        <dbReference type="Google" id="ProtNLM"/>
    </source>
</evidence>
<evidence type="ECO:0000313" key="1">
    <source>
        <dbReference type="EMBL" id="MCE2055380.1"/>
    </source>
</evidence>
<dbReference type="EMBL" id="JACEIK010006266">
    <property type="protein sequence ID" value="MCE2055380.1"/>
    <property type="molecule type" value="Genomic_DNA"/>
</dbReference>
<dbReference type="InterPro" id="IPR011990">
    <property type="entry name" value="TPR-like_helical_dom_sf"/>
</dbReference>
<proteinExistence type="predicted"/>
<dbReference type="Proteomes" id="UP000823775">
    <property type="component" value="Unassembled WGS sequence"/>
</dbReference>
<dbReference type="PANTHER" id="PTHR47926">
    <property type="entry name" value="PENTATRICOPEPTIDE REPEAT-CONTAINING PROTEIN"/>
    <property type="match status" value="1"/>
</dbReference>
<protein>
    <recommendedName>
        <fullName evidence="3">Pentatricopeptide repeat-containing protein</fullName>
    </recommendedName>
</protein>
<organism evidence="1 2">
    <name type="scientific">Datura stramonium</name>
    <name type="common">Jimsonweed</name>
    <name type="synonym">Common thornapple</name>
    <dbReference type="NCBI Taxonomy" id="4076"/>
    <lineage>
        <taxon>Eukaryota</taxon>
        <taxon>Viridiplantae</taxon>
        <taxon>Streptophyta</taxon>
        <taxon>Embryophyta</taxon>
        <taxon>Tracheophyta</taxon>
        <taxon>Spermatophyta</taxon>
        <taxon>Magnoliopsida</taxon>
        <taxon>eudicotyledons</taxon>
        <taxon>Gunneridae</taxon>
        <taxon>Pentapetalae</taxon>
        <taxon>asterids</taxon>
        <taxon>lamiids</taxon>
        <taxon>Solanales</taxon>
        <taxon>Solanaceae</taxon>
        <taxon>Solanoideae</taxon>
        <taxon>Datureae</taxon>
        <taxon>Datura</taxon>
    </lineage>
</organism>
<dbReference type="Gene3D" id="1.25.40.10">
    <property type="entry name" value="Tetratricopeptide repeat domain"/>
    <property type="match status" value="1"/>
</dbReference>
<evidence type="ECO:0000313" key="2">
    <source>
        <dbReference type="Proteomes" id="UP000823775"/>
    </source>
</evidence>
<name>A0ABS8W1H0_DATST</name>
<accession>A0ABS8W1H0</accession>
<keyword evidence="2" id="KW-1185">Reference proteome</keyword>
<comment type="caution">
    <text evidence="1">The sequence shown here is derived from an EMBL/GenBank/DDBJ whole genome shotgun (WGS) entry which is preliminary data.</text>
</comment>
<gene>
    <name evidence="1" type="ORF">HAX54_042498</name>
</gene>
<dbReference type="InterPro" id="IPR046960">
    <property type="entry name" value="PPR_At4g14850-like_plant"/>
</dbReference>